<name>A0A9P3LG39_9APHY</name>
<feature type="compositionally biased region" description="Basic and acidic residues" evidence="1">
    <location>
        <begin position="72"/>
        <end position="81"/>
    </location>
</feature>
<proteinExistence type="predicted"/>
<evidence type="ECO:0000313" key="2">
    <source>
        <dbReference type="EMBL" id="GJE93910.1"/>
    </source>
</evidence>
<keyword evidence="3" id="KW-1185">Reference proteome</keyword>
<comment type="caution">
    <text evidence="2">The sequence shown here is derived from an EMBL/GenBank/DDBJ whole genome shotgun (WGS) entry which is preliminary data.</text>
</comment>
<gene>
    <name evidence="2" type="ORF">PsYK624_100750</name>
</gene>
<dbReference type="AlphaFoldDB" id="A0A9P3LG39"/>
<feature type="region of interest" description="Disordered" evidence="1">
    <location>
        <begin position="44"/>
        <end position="84"/>
    </location>
</feature>
<reference evidence="2 3" key="1">
    <citation type="submission" date="2021-08" db="EMBL/GenBank/DDBJ databases">
        <title>Draft Genome Sequence of Phanerochaete sordida strain YK-624.</title>
        <authorList>
            <person name="Mori T."/>
            <person name="Dohra H."/>
            <person name="Suzuki T."/>
            <person name="Kawagishi H."/>
            <person name="Hirai H."/>
        </authorList>
    </citation>
    <scope>NUCLEOTIDE SEQUENCE [LARGE SCALE GENOMIC DNA]</scope>
    <source>
        <strain evidence="2 3">YK-624</strain>
    </source>
</reference>
<evidence type="ECO:0000313" key="3">
    <source>
        <dbReference type="Proteomes" id="UP000703269"/>
    </source>
</evidence>
<evidence type="ECO:0000256" key="1">
    <source>
        <dbReference type="SAM" id="MobiDB-lite"/>
    </source>
</evidence>
<sequence>MEAAHGTRAGTEGSVFSESARQRSAADRAHGVAADARLLRHLPRHAPACTRVPHTTLPSPHARPARRAPVRALHDAGRDWPGEAGYATQESVGAAAVASSIGRCAGRAVCC</sequence>
<dbReference type="Proteomes" id="UP000703269">
    <property type="component" value="Unassembled WGS sequence"/>
</dbReference>
<accession>A0A9P3LG39</accession>
<protein>
    <submittedName>
        <fullName evidence="2">Uncharacterized protein</fullName>
    </submittedName>
</protein>
<feature type="compositionally biased region" description="Basic and acidic residues" evidence="1">
    <location>
        <begin position="20"/>
        <end position="30"/>
    </location>
</feature>
<organism evidence="2 3">
    <name type="scientific">Phanerochaete sordida</name>
    <dbReference type="NCBI Taxonomy" id="48140"/>
    <lineage>
        <taxon>Eukaryota</taxon>
        <taxon>Fungi</taxon>
        <taxon>Dikarya</taxon>
        <taxon>Basidiomycota</taxon>
        <taxon>Agaricomycotina</taxon>
        <taxon>Agaricomycetes</taxon>
        <taxon>Polyporales</taxon>
        <taxon>Phanerochaetaceae</taxon>
        <taxon>Phanerochaete</taxon>
    </lineage>
</organism>
<dbReference type="EMBL" id="BPQB01000036">
    <property type="protein sequence ID" value="GJE93910.1"/>
    <property type="molecule type" value="Genomic_DNA"/>
</dbReference>
<feature type="region of interest" description="Disordered" evidence="1">
    <location>
        <begin position="1"/>
        <end position="31"/>
    </location>
</feature>